<keyword evidence="2" id="KW-0812">Transmembrane</keyword>
<dbReference type="EMBL" id="SRID01000108">
    <property type="protein sequence ID" value="TGB09214.1"/>
    <property type="molecule type" value="Genomic_DNA"/>
</dbReference>
<comment type="caution">
    <text evidence="3">The sequence shown here is derived from an EMBL/GenBank/DDBJ whole genome shotgun (WGS) entry which is preliminary data.</text>
</comment>
<protein>
    <submittedName>
        <fullName evidence="3">Uncharacterized protein</fullName>
    </submittedName>
</protein>
<dbReference type="OrthoDB" id="3848547at2"/>
<keyword evidence="2" id="KW-1133">Transmembrane helix</keyword>
<dbReference type="AlphaFoldDB" id="A0A4Z0HD20"/>
<feature type="transmembrane region" description="Helical" evidence="2">
    <location>
        <begin position="69"/>
        <end position="88"/>
    </location>
</feature>
<evidence type="ECO:0000313" key="4">
    <source>
        <dbReference type="Proteomes" id="UP000297948"/>
    </source>
</evidence>
<name>A0A4Z0HD20_9ACTN</name>
<evidence type="ECO:0000313" key="3">
    <source>
        <dbReference type="EMBL" id="TGB09214.1"/>
    </source>
</evidence>
<keyword evidence="2" id="KW-0472">Membrane</keyword>
<evidence type="ECO:0000256" key="2">
    <source>
        <dbReference type="SAM" id="Phobius"/>
    </source>
</evidence>
<evidence type="ECO:0000256" key="1">
    <source>
        <dbReference type="SAM" id="MobiDB-lite"/>
    </source>
</evidence>
<dbReference type="RefSeq" id="WP_135339381.1">
    <property type="nucleotide sequence ID" value="NZ_JBHLTX010000012.1"/>
</dbReference>
<feature type="region of interest" description="Disordered" evidence="1">
    <location>
        <begin position="1"/>
        <end position="23"/>
    </location>
</feature>
<reference evidence="3 4" key="1">
    <citation type="submission" date="2019-03" db="EMBL/GenBank/DDBJ databases">
        <authorList>
            <person name="Gonzalez-Pimentel J.L."/>
        </authorList>
    </citation>
    <scope>NUCLEOTIDE SEQUENCE [LARGE SCALE GENOMIC DNA]</scope>
    <source>
        <strain evidence="3 4">JCM 31289</strain>
    </source>
</reference>
<feature type="region of interest" description="Disordered" evidence="1">
    <location>
        <begin position="93"/>
        <end position="122"/>
    </location>
</feature>
<keyword evidence="4" id="KW-1185">Reference proteome</keyword>
<accession>A0A4Z0HD20</accession>
<organism evidence="3 4">
    <name type="scientific">Streptomyces palmae</name>
    <dbReference type="NCBI Taxonomy" id="1701085"/>
    <lineage>
        <taxon>Bacteria</taxon>
        <taxon>Bacillati</taxon>
        <taxon>Actinomycetota</taxon>
        <taxon>Actinomycetes</taxon>
        <taxon>Kitasatosporales</taxon>
        <taxon>Streptomycetaceae</taxon>
        <taxon>Streptomyces</taxon>
    </lineage>
</organism>
<proteinExistence type="predicted"/>
<gene>
    <name evidence="3" type="ORF">E4099_14075</name>
</gene>
<dbReference type="Proteomes" id="UP000297948">
    <property type="component" value="Unassembled WGS sequence"/>
</dbReference>
<sequence length="360" mass="37999">MSGRGDPPEGTPEGAPGGNDDEYRSVVFDESFVRAARLQEFSAQERIGEHTPAVRSRRSMGRYSPSKQALVLVTLIVLAFATAVYMGIRHPYQPPGQDGSEPMRSTVVPLAPRDPVPGGAPADLLAHSPAADFRTDADGVTLPGAHRTQSFSANQVMSALLTVKDYIVESSIDRAVVSGGASQPVRLLLDPGQQDQFESSLSHPANDGQHAATGWLTRFDPSRVVLTDEPVRVHGTLAATELNPGTLEITADHSFVYTVRPADSPGTAKASLFTVHREARFHLNLADLRDHQVQLVYSAVQAGPQSCGADTAGYLQPLLAGQRAKGGGPAVTDPYRLGQPTAGLCGVLAPGAQPSLPAGH</sequence>